<sequence length="36" mass="4016">MLQFDFLASKRIGNMALDAINKSKAMAVLQLWDFAG</sequence>
<protein>
    <submittedName>
        <fullName evidence="1">Uncharacterized protein</fullName>
    </submittedName>
</protein>
<dbReference type="Proteomes" id="UP000284407">
    <property type="component" value="Unassembled WGS sequence"/>
</dbReference>
<gene>
    <name evidence="1" type="ORF">C8N30_0753</name>
</gene>
<accession>A0A420DPW3</accession>
<evidence type="ECO:0000313" key="2">
    <source>
        <dbReference type="Proteomes" id="UP000284407"/>
    </source>
</evidence>
<reference evidence="1 2" key="1">
    <citation type="submission" date="2018-09" db="EMBL/GenBank/DDBJ databases">
        <title>Genomic Encyclopedia of Archaeal and Bacterial Type Strains, Phase II (KMG-II): from individual species to whole genera.</title>
        <authorList>
            <person name="Goeker M."/>
        </authorList>
    </citation>
    <scope>NUCLEOTIDE SEQUENCE [LARGE SCALE GENOMIC DNA]</scope>
    <source>
        <strain evidence="1 2">DSM 11458</strain>
    </source>
</reference>
<organism evidence="1 2">
    <name type="scientific">Sulfitobacter guttiformis</name>
    <dbReference type="NCBI Taxonomy" id="74349"/>
    <lineage>
        <taxon>Bacteria</taxon>
        <taxon>Pseudomonadati</taxon>
        <taxon>Pseudomonadota</taxon>
        <taxon>Alphaproteobacteria</taxon>
        <taxon>Rhodobacterales</taxon>
        <taxon>Roseobacteraceae</taxon>
        <taxon>Sulfitobacter</taxon>
    </lineage>
</organism>
<comment type="caution">
    <text evidence="1">The sequence shown here is derived from an EMBL/GenBank/DDBJ whole genome shotgun (WGS) entry which is preliminary data.</text>
</comment>
<name>A0A420DPW3_9RHOB</name>
<dbReference type="EMBL" id="RAQK01000001">
    <property type="protein sequence ID" value="RKE96199.1"/>
    <property type="molecule type" value="Genomic_DNA"/>
</dbReference>
<dbReference type="AlphaFoldDB" id="A0A420DPW3"/>
<proteinExistence type="predicted"/>
<keyword evidence="2" id="KW-1185">Reference proteome</keyword>
<evidence type="ECO:0000313" key="1">
    <source>
        <dbReference type="EMBL" id="RKE96199.1"/>
    </source>
</evidence>